<name>A0A0D7E617_STUST</name>
<dbReference type="OrthoDB" id="6952061at2"/>
<dbReference type="AlphaFoldDB" id="A0A0D7E617"/>
<reference evidence="1 3" key="1">
    <citation type="submission" date="2014-11" db="EMBL/GenBank/DDBJ databases">
        <title>Genomics and ecophysiology of heterotrophic nitrogen fixing bacteria isolated from estuarine surface water.</title>
        <authorList>
            <person name="Bentzon-Tilia M."/>
            <person name="Severin I."/>
            <person name="Hansen L.H."/>
            <person name="Riemann L."/>
        </authorList>
    </citation>
    <scope>NUCLEOTIDE SEQUENCE [LARGE SCALE GENOMIC DNA]</scope>
    <source>
        <strain evidence="1 3">BAL361</strain>
    </source>
</reference>
<evidence type="ECO:0000313" key="1">
    <source>
        <dbReference type="EMBL" id="KIZ35996.1"/>
    </source>
</evidence>
<evidence type="ECO:0000313" key="2">
    <source>
        <dbReference type="EMBL" id="QGZ32969.1"/>
    </source>
</evidence>
<dbReference type="RefSeq" id="WP_019406492.1">
    <property type="nucleotide sequence ID" value="NZ_CP046903.1"/>
</dbReference>
<evidence type="ECO:0000313" key="4">
    <source>
        <dbReference type="Proteomes" id="UP000438983"/>
    </source>
</evidence>
<dbReference type="EMBL" id="JXXD01000097">
    <property type="protein sequence ID" value="KIZ35996.1"/>
    <property type="molecule type" value="Genomic_DNA"/>
</dbReference>
<keyword evidence="2" id="KW-0614">Plasmid</keyword>
<proteinExistence type="predicted"/>
<dbReference type="Proteomes" id="UP000032439">
    <property type="component" value="Unassembled WGS sequence"/>
</dbReference>
<accession>A0A0D7E617</accession>
<evidence type="ECO:0000313" key="3">
    <source>
        <dbReference type="Proteomes" id="UP000032439"/>
    </source>
</evidence>
<dbReference type="EMBL" id="CP046903">
    <property type="protein sequence ID" value="QGZ32969.1"/>
    <property type="molecule type" value="Genomic_DNA"/>
</dbReference>
<geneLocation type="plasmid" evidence="4">
    <name>p1_pm101005</name>
</geneLocation>
<geneLocation type="plasmid" evidence="2">
    <name>p1_PM101005</name>
</geneLocation>
<gene>
    <name evidence="2" type="ORF">GQA94_22935</name>
    <name evidence="1" type="ORF">LO50_11215</name>
</gene>
<protein>
    <submittedName>
        <fullName evidence="1">Uncharacterized protein</fullName>
    </submittedName>
</protein>
<sequence length="81" mass="9183">MSAILEAAQLQGNASIIRRAWAKRGKQKVHLWELSTGGVILLRHMEGEGFKHPVKLHEPMEVIVNRFREKNGHQVISPHAI</sequence>
<dbReference type="PATRIC" id="fig|316.110.peg.4869"/>
<organism evidence="1 3">
    <name type="scientific">Stutzerimonas stutzeri</name>
    <name type="common">Pseudomonas stutzeri</name>
    <dbReference type="NCBI Taxonomy" id="316"/>
    <lineage>
        <taxon>Bacteria</taxon>
        <taxon>Pseudomonadati</taxon>
        <taxon>Pseudomonadota</taxon>
        <taxon>Gammaproteobacteria</taxon>
        <taxon>Pseudomonadales</taxon>
        <taxon>Pseudomonadaceae</taxon>
        <taxon>Stutzerimonas</taxon>
    </lineage>
</organism>
<dbReference type="Proteomes" id="UP000438983">
    <property type="component" value="Plasmid p1_PM101005"/>
</dbReference>
<reference evidence="2 4" key="2">
    <citation type="submission" date="2019-12" db="EMBL/GenBank/DDBJ databases">
        <title>Complete genome sequence of Pseudomonas stutzeri.</title>
        <authorList>
            <person name="Lim S.R."/>
            <person name="Kim J.H."/>
        </authorList>
    </citation>
    <scope>NUCLEOTIDE SEQUENCE [LARGE SCALE GENOMIC DNA]</scope>
    <source>
        <strain evidence="2 4">PM101005</strain>
        <plasmid evidence="4">p1_pm101005</plasmid>
        <plasmid evidence="2">p1_PM101005</plasmid>
    </source>
</reference>